<keyword evidence="1" id="KW-0067">ATP-binding</keyword>
<dbReference type="Pfam" id="PF01580">
    <property type="entry name" value="FtsK_SpoIIIE"/>
    <property type="match status" value="1"/>
</dbReference>
<organism evidence="3 4">
    <name type="scientific">Mobilicoccus caccae</name>
    <dbReference type="NCBI Taxonomy" id="1859295"/>
    <lineage>
        <taxon>Bacteria</taxon>
        <taxon>Bacillati</taxon>
        <taxon>Actinomycetota</taxon>
        <taxon>Actinomycetes</taxon>
        <taxon>Micrococcales</taxon>
        <taxon>Dermatophilaceae</taxon>
        <taxon>Mobilicoccus</taxon>
    </lineage>
</organism>
<accession>A0ABQ6IVK2</accession>
<protein>
    <recommendedName>
        <fullName evidence="2">FtsK domain-containing protein</fullName>
    </recommendedName>
</protein>
<feature type="domain" description="FtsK" evidence="2">
    <location>
        <begin position="15"/>
        <end position="209"/>
    </location>
</feature>
<reference evidence="4" key="1">
    <citation type="journal article" date="2019" name="Int. J. Syst. Evol. Microbiol.">
        <title>The Global Catalogue of Microorganisms (GCM) 10K type strain sequencing project: providing services to taxonomists for standard genome sequencing and annotation.</title>
        <authorList>
            <consortium name="The Broad Institute Genomics Platform"/>
            <consortium name="The Broad Institute Genome Sequencing Center for Infectious Disease"/>
            <person name="Wu L."/>
            <person name="Ma J."/>
        </authorList>
    </citation>
    <scope>NUCLEOTIDE SEQUENCE [LARGE SCALE GENOMIC DNA]</scope>
    <source>
        <strain evidence="4">NBRC 113072</strain>
    </source>
</reference>
<name>A0ABQ6IVK2_9MICO</name>
<keyword evidence="4" id="KW-1185">Reference proteome</keyword>
<dbReference type="PROSITE" id="PS50901">
    <property type="entry name" value="FTSK"/>
    <property type="match status" value="1"/>
</dbReference>
<dbReference type="InterPro" id="IPR002543">
    <property type="entry name" value="FtsK_dom"/>
</dbReference>
<comment type="caution">
    <text evidence="3">The sequence shown here is derived from an EMBL/GenBank/DDBJ whole genome shotgun (WGS) entry which is preliminary data.</text>
</comment>
<evidence type="ECO:0000256" key="1">
    <source>
        <dbReference type="PROSITE-ProRule" id="PRU00289"/>
    </source>
</evidence>
<evidence type="ECO:0000313" key="3">
    <source>
        <dbReference type="EMBL" id="GMA41481.1"/>
    </source>
</evidence>
<dbReference type="Proteomes" id="UP001157126">
    <property type="component" value="Unassembled WGS sequence"/>
</dbReference>
<keyword evidence="1" id="KW-0547">Nucleotide-binding</keyword>
<gene>
    <name evidence="3" type="ORF">GCM10025883_35260</name>
</gene>
<dbReference type="Gene3D" id="3.40.50.300">
    <property type="entry name" value="P-loop containing nucleotide triphosphate hydrolases"/>
    <property type="match status" value="2"/>
</dbReference>
<dbReference type="RefSeq" id="WP_284305025.1">
    <property type="nucleotide sequence ID" value="NZ_BSUO01000001.1"/>
</dbReference>
<feature type="binding site" evidence="1">
    <location>
        <begin position="33"/>
        <end position="40"/>
    </location>
    <ligand>
        <name>ATP</name>
        <dbReference type="ChEBI" id="CHEBI:30616"/>
    </ligand>
</feature>
<dbReference type="EMBL" id="BSUO01000001">
    <property type="protein sequence ID" value="GMA41481.1"/>
    <property type="molecule type" value="Genomic_DNA"/>
</dbReference>
<sequence>MVVPFGLEDRPAEQRRAVATLRLNDGVPLAIIGAARSGRTGALSAVAASVARRFAPTEVQVYAIDAGARALGDLEESPNVGAVVFRDELDRLGRLVMRLAEELDRRIQTLALHRRRDIAAQREAEPDAPWPYMAVLIDRWDLLTEEAEVSDDRTLVSTLERLVTEGGRAGILVVATGDRSMLTGRATALFPDRLVLRLADAYDYVSAGLSGPPGRGEPGRGWRAPEGVETQVAEAGVDAVGDAEGETGVPDRVVPWSRGGPFRIDRLPVLVTRDDVTELVEAMALERAETRSADVPVVLGEPVEGRSGSAGALLVAVGGDELGPRSIDVDEHGPCALVTGRRRTGRSGVLVAMVESALEGGWEVAVVTARRSPLTRLPAVYPRVHGPFRHDEDAPELAEVVRRALREGRRLLVVADDVDLLPEGALADELASLPQRMRDTGSFFVGSGEAEEILASFRGPAPALRRARCGVMLAPQGTEEGDAFGVRLRRGQYGRALGVGAGYLVLDGLAERVQVVRSDLLPAPGL</sequence>
<dbReference type="InterPro" id="IPR027417">
    <property type="entry name" value="P-loop_NTPase"/>
</dbReference>
<proteinExistence type="predicted"/>
<evidence type="ECO:0000313" key="4">
    <source>
        <dbReference type="Proteomes" id="UP001157126"/>
    </source>
</evidence>
<evidence type="ECO:0000259" key="2">
    <source>
        <dbReference type="PROSITE" id="PS50901"/>
    </source>
</evidence>